<feature type="region of interest" description="Disordered" evidence="12">
    <location>
        <begin position="618"/>
        <end position="656"/>
    </location>
</feature>
<evidence type="ECO:0000256" key="7">
    <source>
        <dbReference type="ARBA" id="ARBA00022989"/>
    </source>
</evidence>
<feature type="domain" description="Vacuolar sorting receptor thioredoxin-like" evidence="15">
    <location>
        <begin position="118"/>
        <end position="347"/>
    </location>
</feature>
<keyword evidence="7 13" id="KW-1133">Transmembrane helix</keyword>
<dbReference type="Gene3D" id="2.10.25.10">
    <property type="entry name" value="Laminin"/>
    <property type="match status" value="1"/>
</dbReference>
<feature type="compositionally biased region" description="Low complexity" evidence="12">
    <location>
        <begin position="618"/>
        <end position="629"/>
    </location>
</feature>
<dbReference type="OrthoDB" id="10045365at2759"/>
<keyword evidence="4" id="KW-0732">Signal</keyword>
<organism evidence="16 17">
    <name type="scientific">Gonium pectorale</name>
    <name type="common">Green alga</name>
    <dbReference type="NCBI Taxonomy" id="33097"/>
    <lineage>
        <taxon>Eukaryota</taxon>
        <taxon>Viridiplantae</taxon>
        <taxon>Chlorophyta</taxon>
        <taxon>core chlorophytes</taxon>
        <taxon>Chlorophyceae</taxon>
        <taxon>CS clade</taxon>
        <taxon>Chlamydomonadales</taxon>
        <taxon>Volvocaceae</taxon>
        <taxon>Gonium</taxon>
    </lineage>
</organism>
<dbReference type="Pfam" id="PF25011">
    <property type="entry name" value="VSR_TRX"/>
    <property type="match status" value="1"/>
</dbReference>
<accession>A0A150GJR0</accession>
<evidence type="ECO:0000313" key="17">
    <source>
        <dbReference type="Proteomes" id="UP000075714"/>
    </source>
</evidence>
<evidence type="ECO:0000256" key="4">
    <source>
        <dbReference type="ARBA" id="ARBA00022729"/>
    </source>
</evidence>
<comment type="caution">
    <text evidence="16">The sequence shown here is derived from an EMBL/GenBank/DDBJ whole genome shotgun (WGS) entry which is preliminary data.</text>
</comment>
<evidence type="ECO:0000259" key="14">
    <source>
        <dbReference type="Pfam" id="PF02225"/>
    </source>
</evidence>
<keyword evidence="5" id="KW-0677">Repeat</keyword>
<evidence type="ECO:0000256" key="5">
    <source>
        <dbReference type="ARBA" id="ARBA00022737"/>
    </source>
</evidence>
<feature type="compositionally biased region" description="Low complexity" evidence="12">
    <location>
        <begin position="756"/>
        <end position="785"/>
    </location>
</feature>
<dbReference type="InterPro" id="IPR003137">
    <property type="entry name" value="PA_domain"/>
</dbReference>
<reference evidence="17" key="1">
    <citation type="journal article" date="2016" name="Nat. Commun.">
        <title>The Gonium pectorale genome demonstrates co-option of cell cycle regulation during the evolution of multicellularity.</title>
        <authorList>
            <person name="Hanschen E.R."/>
            <person name="Marriage T.N."/>
            <person name="Ferris P.J."/>
            <person name="Hamaji T."/>
            <person name="Toyoda A."/>
            <person name="Fujiyama A."/>
            <person name="Neme R."/>
            <person name="Noguchi H."/>
            <person name="Minakuchi Y."/>
            <person name="Suzuki M."/>
            <person name="Kawai-Toyooka H."/>
            <person name="Smith D.R."/>
            <person name="Sparks H."/>
            <person name="Anderson J."/>
            <person name="Bakaric R."/>
            <person name="Luria V."/>
            <person name="Karger A."/>
            <person name="Kirschner M.W."/>
            <person name="Durand P.M."/>
            <person name="Michod R.E."/>
            <person name="Nozaki H."/>
            <person name="Olson B.J."/>
        </authorList>
    </citation>
    <scope>NUCLEOTIDE SEQUENCE [LARGE SCALE GENOMIC DNA]</scope>
    <source>
        <strain evidence="17">NIES-2863</strain>
    </source>
</reference>
<dbReference type="Proteomes" id="UP000075714">
    <property type="component" value="Unassembled WGS sequence"/>
</dbReference>
<evidence type="ECO:0000256" key="10">
    <source>
        <dbReference type="ARBA" id="ARBA00023180"/>
    </source>
</evidence>
<dbReference type="STRING" id="33097.A0A150GJR0"/>
<evidence type="ECO:0000256" key="3">
    <source>
        <dbReference type="ARBA" id="ARBA00022692"/>
    </source>
</evidence>
<evidence type="ECO:0000256" key="12">
    <source>
        <dbReference type="SAM" id="MobiDB-lite"/>
    </source>
</evidence>
<dbReference type="Pfam" id="PF02225">
    <property type="entry name" value="PA"/>
    <property type="match status" value="1"/>
</dbReference>
<evidence type="ECO:0000256" key="2">
    <source>
        <dbReference type="ARBA" id="ARBA00022536"/>
    </source>
</evidence>
<feature type="region of interest" description="Disordered" evidence="12">
    <location>
        <begin position="704"/>
        <end position="796"/>
    </location>
</feature>
<sequence>MKSIPPFKVERKQGELIIMMLDRGPRMENHTACFFLDKVYNAQQAGADAVIVANDEPGELSTAVAPMDDDTAGELQSISISAAMVGLEDAVLLRRMLRNGPVTVLLNWTSIVPASPVVNWEFWTNSNDECGFSCREQLDFIKGMKDRAQSLETAGRAKFTPHYLLWNCPEAFLNTTECLGECIMNGTYCVPDPDNDPTRGYSGRDVLMMNMRQLCFYRLASAAGKGLLWWDYAITFAAQCNMTSKTYTPECAATVFEQLGGAALVANNGGRAAWEACFTFNETAALAAAAAGDVNATRIQILEDELVMQRGNTTLGVAPVSILPSLRINGHQYRGSLDVSSVTRAICAGFPAGQEPSVCNQAAISEDECAAPDGVGYLACMASDMGLANMTRCVNTFSGYSCECKGGMYKYTNPDTGQERCEDVNECLATNVQLTDPACSCERCACVNAIGAYKCTGPLENKCTAAANWGGCWSATVQGKFYHACVDDLSEFQRMAARGLTNTTSGSWTRCECPKCFRATSTGGCEPACGPDLNACDPVNGFCGYQPYPSDGGGSGSGSKSGGVSVGFLFFIVLASAGMTAGVVLLANRYLMRQRMGDEIRDIMAQYMPLQEQRERSAMLAARNAAAAGGRRDHGSGIRPDEDSDEEGTGVGAYGWPAARPAAAPAAASGPLGPLGGPSPAAPTLVAASQRSVWGPPPVTAAAVAPAPNGGKSAAGAGGAPPASSFATATAASTAPTAQRPSVDVFTLGGPDDDPLLPASSSAAANRAASDADPLLGREVASSASNPPPPADNPFL</sequence>
<comment type="subcellular location">
    <subcellularLocation>
        <location evidence="11">Endomembrane system</location>
        <topology evidence="11">Single-pass membrane protein</topology>
    </subcellularLocation>
    <subcellularLocation>
        <location evidence="1">Membrane</location>
        <topology evidence="1">Single-pass type I membrane protein</topology>
    </subcellularLocation>
</comment>
<protein>
    <submittedName>
        <fullName evidence="16">Uncharacterized protein</fullName>
    </submittedName>
</protein>
<dbReference type="AlphaFoldDB" id="A0A150GJR0"/>
<dbReference type="EMBL" id="LSYV01000019">
    <property type="protein sequence ID" value="KXZ50058.1"/>
    <property type="molecule type" value="Genomic_DNA"/>
</dbReference>
<dbReference type="InterPro" id="IPR056858">
    <property type="entry name" value="VSR_TRX"/>
</dbReference>
<feature type="compositionally biased region" description="Low complexity" evidence="12">
    <location>
        <begin position="704"/>
        <end position="738"/>
    </location>
</feature>
<keyword evidence="9" id="KW-1015">Disulfide bond</keyword>
<gene>
    <name evidence="16" type="ORF">GPECTOR_18g38</name>
</gene>
<dbReference type="PANTHER" id="PTHR22702:SF1">
    <property type="entry name" value="PROTEASE-ASSOCIATED DOMAIN-CONTAINING PROTEIN 1"/>
    <property type="match status" value="1"/>
</dbReference>
<dbReference type="GO" id="GO:0005509">
    <property type="term" value="F:calcium ion binding"/>
    <property type="evidence" value="ECO:0007669"/>
    <property type="project" value="InterPro"/>
</dbReference>
<keyword evidence="10" id="KW-0325">Glycoprotein</keyword>
<evidence type="ECO:0000256" key="13">
    <source>
        <dbReference type="SAM" id="Phobius"/>
    </source>
</evidence>
<proteinExistence type="predicted"/>
<dbReference type="SUPFAM" id="SSF52025">
    <property type="entry name" value="PA domain"/>
    <property type="match status" value="1"/>
</dbReference>
<feature type="compositionally biased region" description="Pro residues" evidence="12">
    <location>
        <begin position="786"/>
        <end position="796"/>
    </location>
</feature>
<evidence type="ECO:0000256" key="11">
    <source>
        <dbReference type="ARBA" id="ARBA00037847"/>
    </source>
</evidence>
<dbReference type="PANTHER" id="PTHR22702">
    <property type="entry name" value="PROTEASE-ASSOCIATED DOMAIN-CONTAINING PROTEIN"/>
    <property type="match status" value="1"/>
</dbReference>
<evidence type="ECO:0000313" key="16">
    <source>
        <dbReference type="EMBL" id="KXZ50058.1"/>
    </source>
</evidence>
<dbReference type="GO" id="GO:0016020">
    <property type="term" value="C:membrane"/>
    <property type="evidence" value="ECO:0007669"/>
    <property type="project" value="UniProtKB-SubCell"/>
</dbReference>
<dbReference type="InterPro" id="IPR046450">
    <property type="entry name" value="PA_dom_sf"/>
</dbReference>
<feature type="domain" description="PA" evidence="14">
    <location>
        <begin position="32"/>
        <end position="90"/>
    </location>
</feature>
<keyword evidence="2" id="KW-0245">EGF-like domain</keyword>
<name>A0A150GJR0_GONPE</name>
<dbReference type="GO" id="GO:0012505">
    <property type="term" value="C:endomembrane system"/>
    <property type="evidence" value="ECO:0007669"/>
    <property type="project" value="UniProtKB-SubCell"/>
</dbReference>
<keyword evidence="6" id="KW-0106">Calcium</keyword>
<evidence type="ECO:0000256" key="9">
    <source>
        <dbReference type="ARBA" id="ARBA00023157"/>
    </source>
</evidence>
<keyword evidence="8 13" id="KW-0472">Membrane</keyword>
<keyword evidence="3 13" id="KW-0812">Transmembrane</keyword>
<evidence type="ECO:0000256" key="1">
    <source>
        <dbReference type="ARBA" id="ARBA00004479"/>
    </source>
</evidence>
<keyword evidence="17" id="KW-1185">Reference proteome</keyword>
<evidence type="ECO:0000256" key="8">
    <source>
        <dbReference type="ARBA" id="ARBA00023136"/>
    </source>
</evidence>
<feature type="compositionally biased region" description="Basic and acidic residues" evidence="12">
    <location>
        <begin position="630"/>
        <end position="641"/>
    </location>
</feature>
<dbReference type="InterPro" id="IPR018097">
    <property type="entry name" value="EGF_Ca-bd_CS"/>
</dbReference>
<dbReference type="PROSITE" id="PS01187">
    <property type="entry name" value="EGF_CA"/>
    <property type="match status" value="1"/>
</dbReference>
<evidence type="ECO:0000256" key="6">
    <source>
        <dbReference type="ARBA" id="ARBA00022837"/>
    </source>
</evidence>
<dbReference type="Gene3D" id="3.50.30.30">
    <property type="match status" value="1"/>
</dbReference>
<feature type="transmembrane region" description="Helical" evidence="13">
    <location>
        <begin position="566"/>
        <end position="587"/>
    </location>
</feature>
<evidence type="ECO:0000259" key="15">
    <source>
        <dbReference type="Pfam" id="PF25011"/>
    </source>
</evidence>